<organism evidence="1 2">
    <name type="scientific">Acaulospora colombiana</name>
    <dbReference type="NCBI Taxonomy" id="27376"/>
    <lineage>
        <taxon>Eukaryota</taxon>
        <taxon>Fungi</taxon>
        <taxon>Fungi incertae sedis</taxon>
        <taxon>Mucoromycota</taxon>
        <taxon>Glomeromycotina</taxon>
        <taxon>Glomeromycetes</taxon>
        <taxon>Diversisporales</taxon>
        <taxon>Acaulosporaceae</taxon>
        <taxon>Acaulospora</taxon>
    </lineage>
</organism>
<accession>A0ACA9M6P6</accession>
<keyword evidence="2" id="KW-1185">Reference proteome</keyword>
<comment type="caution">
    <text evidence="1">The sequence shown here is derived from an EMBL/GenBank/DDBJ whole genome shotgun (WGS) entry which is preliminary data.</text>
</comment>
<sequence>MANTTIRGAKAIHGANPITLIETVIRLRIWESSYWKEECFALTAVSLIDKAIKLNTIGGVYDNTKPTEFICLLLKLLQIQPEKEIIVEYLLVEEYKYLRALAAIYIRLTFGAVEVYELLEPLLNDYSKLRQLSISGYSLTYMDEFVDKLLNEDRRDLQRVKANLWMRWRTRRVYPVDVEGDPVLVPSLVLWLRVEVEAVAGLHLSSLQMTKKIDTFLAVPPDPAPVQGLAPQTRWTQPCNRYSSISIRLDN</sequence>
<evidence type="ECO:0000313" key="2">
    <source>
        <dbReference type="Proteomes" id="UP000789525"/>
    </source>
</evidence>
<gene>
    <name evidence="1" type="ORF">ACOLOM_LOCUS5687</name>
</gene>
<protein>
    <submittedName>
        <fullName evidence="1">14658_t:CDS:1</fullName>
    </submittedName>
</protein>
<dbReference type="Proteomes" id="UP000789525">
    <property type="component" value="Unassembled WGS sequence"/>
</dbReference>
<evidence type="ECO:0000313" key="1">
    <source>
        <dbReference type="EMBL" id="CAG8573394.1"/>
    </source>
</evidence>
<name>A0ACA9M6P6_9GLOM</name>
<dbReference type="EMBL" id="CAJVPT010010777">
    <property type="protein sequence ID" value="CAG8573394.1"/>
    <property type="molecule type" value="Genomic_DNA"/>
</dbReference>
<reference evidence="1" key="1">
    <citation type="submission" date="2021-06" db="EMBL/GenBank/DDBJ databases">
        <authorList>
            <person name="Kallberg Y."/>
            <person name="Tangrot J."/>
            <person name="Rosling A."/>
        </authorList>
    </citation>
    <scope>NUCLEOTIDE SEQUENCE</scope>
    <source>
        <strain evidence="1">CL356</strain>
    </source>
</reference>
<proteinExistence type="predicted"/>